<keyword evidence="4 7" id="KW-1133">Transmembrane helix</keyword>
<dbReference type="GO" id="GO:0005507">
    <property type="term" value="F:copper ion binding"/>
    <property type="evidence" value="ECO:0007669"/>
    <property type="project" value="InterPro"/>
</dbReference>
<dbReference type="PANTHER" id="PTHR22888">
    <property type="entry name" value="CYTOCHROME C OXIDASE, SUBUNIT II"/>
    <property type="match status" value="1"/>
</dbReference>
<evidence type="ECO:0000256" key="5">
    <source>
        <dbReference type="ARBA" id="ARBA00023136"/>
    </source>
</evidence>
<dbReference type="InterPro" id="IPR045187">
    <property type="entry name" value="CcO_II"/>
</dbReference>
<feature type="transmembrane region" description="Helical" evidence="7">
    <location>
        <begin position="202"/>
        <end position="226"/>
    </location>
</feature>
<gene>
    <name evidence="10" type="ORF">DTER00134_LOCUS14381</name>
</gene>
<name>A0A7S3R0X4_DUNTE</name>
<evidence type="ECO:0000256" key="3">
    <source>
        <dbReference type="ARBA" id="ARBA00022692"/>
    </source>
</evidence>
<organism evidence="10">
    <name type="scientific">Dunaliella tertiolecta</name>
    <name type="common">Green alga</name>
    <dbReference type="NCBI Taxonomy" id="3047"/>
    <lineage>
        <taxon>Eukaryota</taxon>
        <taxon>Viridiplantae</taxon>
        <taxon>Chlorophyta</taxon>
        <taxon>core chlorophytes</taxon>
        <taxon>Chlorophyceae</taxon>
        <taxon>CS clade</taxon>
        <taxon>Chlamydomonadales</taxon>
        <taxon>Dunaliellaceae</taxon>
        <taxon>Dunaliella</taxon>
    </lineage>
</organism>
<feature type="domain" description="Cytochrome oxidase subunit II copper A binding" evidence="8">
    <location>
        <begin position="232"/>
        <end position="275"/>
    </location>
</feature>
<dbReference type="AlphaFoldDB" id="A0A7S3R0X4"/>
<keyword evidence="3 7" id="KW-0812">Transmembrane</keyword>
<dbReference type="InterPro" id="IPR036257">
    <property type="entry name" value="Cyt_c_oxidase_su2_TM_sf"/>
</dbReference>
<evidence type="ECO:0000259" key="9">
    <source>
        <dbReference type="PROSITE" id="PS50999"/>
    </source>
</evidence>
<evidence type="ECO:0000259" key="8">
    <source>
        <dbReference type="PROSITE" id="PS50857"/>
    </source>
</evidence>
<proteinExistence type="inferred from homology"/>
<dbReference type="GO" id="GO:0016020">
    <property type="term" value="C:membrane"/>
    <property type="evidence" value="ECO:0007669"/>
    <property type="project" value="UniProtKB-SubCell"/>
</dbReference>
<dbReference type="PROSITE" id="PS50857">
    <property type="entry name" value="COX2_CUA"/>
    <property type="match status" value="1"/>
</dbReference>
<dbReference type="InterPro" id="IPR002429">
    <property type="entry name" value="CcO_II-like_C"/>
</dbReference>
<comment type="subcellular location">
    <subcellularLocation>
        <location evidence="1">Membrane</location>
        <topology evidence="1">Multi-pass membrane protein</topology>
    </subcellularLocation>
</comment>
<evidence type="ECO:0000256" key="6">
    <source>
        <dbReference type="ARBA" id="ARBA00031389"/>
    </source>
</evidence>
<evidence type="ECO:0000313" key="10">
    <source>
        <dbReference type="EMBL" id="CAE0499308.1"/>
    </source>
</evidence>
<dbReference type="GO" id="GO:0042773">
    <property type="term" value="P:ATP synthesis coupled electron transport"/>
    <property type="evidence" value="ECO:0007669"/>
    <property type="project" value="TreeGrafter"/>
</dbReference>
<evidence type="ECO:0000256" key="7">
    <source>
        <dbReference type="SAM" id="Phobius"/>
    </source>
</evidence>
<dbReference type="Pfam" id="PF02790">
    <property type="entry name" value="COX2_TM"/>
    <property type="match status" value="1"/>
</dbReference>
<dbReference type="GO" id="GO:0004129">
    <property type="term" value="F:cytochrome-c oxidase activity"/>
    <property type="evidence" value="ECO:0007669"/>
    <property type="project" value="InterPro"/>
</dbReference>
<dbReference type="SUPFAM" id="SSF81464">
    <property type="entry name" value="Cytochrome c oxidase subunit II-like, transmembrane region"/>
    <property type="match status" value="1"/>
</dbReference>
<protein>
    <recommendedName>
        <fullName evidence="6">Cytochrome c oxidase polypeptide II</fullName>
    </recommendedName>
</protein>
<comment type="similarity">
    <text evidence="2">Belongs to the cytochrome c oxidase subunit 2 family.</text>
</comment>
<reference evidence="10" key="1">
    <citation type="submission" date="2021-01" db="EMBL/GenBank/DDBJ databases">
        <authorList>
            <person name="Corre E."/>
            <person name="Pelletier E."/>
            <person name="Niang G."/>
            <person name="Scheremetjew M."/>
            <person name="Finn R."/>
            <person name="Kale V."/>
            <person name="Holt S."/>
            <person name="Cochrane G."/>
            <person name="Meng A."/>
            <person name="Brown T."/>
            <person name="Cohen L."/>
        </authorList>
    </citation>
    <scope>NUCLEOTIDE SEQUENCE</scope>
    <source>
        <strain evidence="10">CCMP1320</strain>
    </source>
</reference>
<feature type="domain" description="Cytochrome oxidase subunit II transmembrane region profile" evidence="9">
    <location>
        <begin position="135"/>
        <end position="230"/>
    </location>
</feature>
<dbReference type="PROSITE" id="PS50999">
    <property type="entry name" value="COX2_TM"/>
    <property type="match status" value="1"/>
</dbReference>
<evidence type="ECO:0000256" key="4">
    <source>
        <dbReference type="ARBA" id="ARBA00022989"/>
    </source>
</evidence>
<dbReference type="Gene3D" id="1.10.287.90">
    <property type="match status" value="1"/>
</dbReference>
<dbReference type="InterPro" id="IPR011759">
    <property type="entry name" value="Cyt_c_oxidase_su2_TM_dom"/>
</dbReference>
<evidence type="ECO:0000256" key="1">
    <source>
        <dbReference type="ARBA" id="ARBA00004141"/>
    </source>
</evidence>
<keyword evidence="5 7" id="KW-0472">Membrane</keyword>
<dbReference type="PRINTS" id="PR01166">
    <property type="entry name" value="CYCOXIDASEII"/>
</dbReference>
<dbReference type="PANTHER" id="PTHR22888:SF9">
    <property type="entry name" value="CYTOCHROME C OXIDASE SUBUNIT 2"/>
    <property type="match status" value="1"/>
</dbReference>
<sequence>MLRVAAFSRNQALPSSLLLLAGRQQAGTAAQQATRELPGGASQAVNTFSSEAAAALAAKKAHLTGAGGLVGSSSTSRGFGSFAASGSAQASSAASAAGAAAAQQEKPSLLRRLAQAAAVVAGACMLASGVASADSPEPWQWLFQDSATSTAQAMFDLHHDIMFFLITITIMVIYLLTQLATKFHYTKQLKPEKFTHHTTLEVIWTIIPTLIVLSIAVPSLTLIYSLDQHTDRPGLTVKVIGRQWYWSYEMHDHLQQKLVDPERLAAIAEKAILKD</sequence>
<accession>A0A7S3R0X4</accession>
<evidence type="ECO:0000256" key="2">
    <source>
        <dbReference type="ARBA" id="ARBA00007866"/>
    </source>
</evidence>
<feature type="transmembrane region" description="Helical" evidence="7">
    <location>
        <begin position="161"/>
        <end position="181"/>
    </location>
</feature>
<dbReference type="EMBL" id="HBIP01024017">
    <property type="protein sequence ID" value="CAE0499308.1"/>
    <property type="molecule type" value="Transcribed_RNA"/>
</dbReference>